<keyword evidence="3" id="KW-1185">Reference proteome</keyword>
<name>A0A8J4Y1J4_CHIOP</name>
<dbReference type="AlphaFoldDB" id="A0A8J4Y1J4"/>
<comment type="caution">
    <text evidence="2">The sequence shown here is derived from an EMBL/GenBank/DDBJ whole genome shotgun (WGS) entry which is preliminary data.</text>
</comment>
<dbReference type="EMBL" id="JACEEZ010019748">
    <property type="protein sequence ID" value="KAG0715379.1"/>
    <property type="molecule type" value="Genomic_DNA"/>
</dbReference>
<gene>
    <name evidence="2" type="primary">Cox10_2</name>
    <name evidence="2" type="ORF">GWK47_012055</name>
</gene>
<dbReference type="PANTHER" id="PTHR43448">
    <property type="entry name" value="PROTOHEME IX FARNESYLTRANSFERASE, MITOCHONDRIAL"/>
    <property type="match status" value="1"/>
</dbReference>
<dbReference type="GO" id="GO:0005739">
    <property type="term" value="C:mitochondrion"/>
    <property type="evidence" value="ECO:0007669"/>
    <property type="project" value="TreeGrafter"/>
</dbReference>
<evidence type="ECO:0000256" key="1">
    <source>
        <dbReference type="ARBA" id="ARBA00022679"/>
    </source>
</evidence>
<accession>A0A8J4Y1J4</accession>
<dbReference type="InterPro" id="IPR006369">
    <property type="entry name" value="Protohaem_IX_farnesylTrfase"/>
</dbReference>
<dbReference type="GO" id="GO:0006784">
    <property type="term" value="P:heme A biosynthetic process"/>
    <property type="evidence" value="ECO:0007669"/>
    <property type="project" value="TreeGrafter"/>
</dbReference>
<dbReference type="PANTHER" id="PTHR43448:SF2">
    <property type="entry name" value="PROTOHEME IX FARNESYLTRANSFERASE, MITOCHONDRIAL"/>
    <property type="match status" value="1"/>
</dbReference>
<reference evidence="2" key="1">
    <citation type="submission" date="2020-07" db="EMBL/GenBank/DDBJ databases">
        <title>The High-quality genome of the commercially important snow crab, Chionoecetes opilio.</title>
        <authorList>
            <person name="Jeong J.-H."/>
            <person name="Ryu S."/>
        </authorList>
    </citation>
    <scope>NUCLEOTIDE SEQUENCE</scope>
    <source>
        <strain evidence="2">MADBK_172401_WGS</strain>
        <tissue evidence="2">Digestive gland</tissue>
    </source>
</reference>
<dbReference type="GO" id="GO:0008495">
    <property type="term" value="F:protoheme IX farnesyltransferase activity"/>
    <property type="evidence" value="ECO:0007669"/>
    <property type="project" value="InterPro"/>
</dbReference>
<proteinExistence type="predicted"/>
<keyword evidence="1" id="KW-0808">Transferase</keyword>
<dbReference type="Proteomes" id="UP000770661">
    <property type="component" value="Unassembled WGS sequence"/>
</dbReference>
<evidence type="ECO:0000313" key="2">
    <source>
        <dbReference type="EMBL" id="KAG0715379.1"/>
    </source>
</evidence>
<evidence type="ECO:0000313" key="3">
    <source>
        <dbReference type="Proteomes" id="UP000770661"/>
    </source>
</evidence>
<dbReference type="GO" id="GO:0016020">
    <property type="term" value="C:membrane"/>
    <property type="evidence" value="ECO:0007669"/>
    <property type="project" value="InterPro"/>
</dbReference>
<protein>
    <submittedName>
        <fullName evidence="2">Protoheme IX farnesyltransferase, mitochondrial</fullName>
    </submittedName>
</protein>
<sequence>MVMVIRGGSHMKVLRSMEAPVVHHAQARRVVDMGQHKQHTGDTPHCGLAAGVQEISPQRHSHTGLVVVTAVAGYAMAPAPLELLTLLLSALGTAPRPAPQTPSHQPLTRHQLCPGVWRGGGRHAVLVAKGPSAALGAVNLVLYTSVYTSMKRLTILNHPGSCGGCHSPTDRLGCCVGGMRAGAWLMTCPPLCLAATPLQLPPLEPEARLFPGRLSCDGRHRSRVWRATAWGALVYGCRPVLAGGHSLARVGLGMLAPYWTSPPGPLPLTPFLATVTWSTQASRISTVEYKV</sequence>
<organism evidence="2 3">
    <name type="scientific">Chionoecetes opilio</name>
    <name type="common">Atlantic snow crab</name>
    <name type="synonym">Cancer opilio</name>
    <dbReference type="NCBI Taxonomy" id="41210"/>
    <lineage>
        <taxon>Eukaryota</taxon>
        <taxon>Metazoa</taxon>
        <taxon>Ecdysozoa</taxon>
        <taxon>Arthropoda</taxon>
        <taxon>Crustacea</taxon>
        <taxon>Multicrustacea</taxon>
        <taxon>Malacostraca</taxon>
        <taxon>Eumalacostraca</taxon>
        <taxon>Eucarida</taxon>
        <taxon>Decapoda</taxon>
        <taxon>Pleocyemata</taxon>
        <taxon>Brachyura</taxon>
        <taxon>Eubrachyura</taxon>
        <taxon>Majoidea</taxon>
        <taxon>Majidae</taxon>
        <taxon>Chionoecetes</taxon>
    </lineage>
</organism>